<dbReference type="Pfam" id="PF07728">
    <property type="entry name" value="AAA_5"/>
    <property type="match status" value="5"/>
</dbReference>
<keyword evidence="1" id="KW-0547">Nucleotide-binding</keyword>
<dbReference type="Pfam" id="PF17867">
    <property type="entry name" value="AAA_lid_7"/>
    <property type="match status" value="1"/>
</dbReference>
<accession>A0ABQ7HYT4</accession>
<dbReference type="PANTHER" id="PTHR48103:SF2">
    <property type="entry name" value="MIDASIN"/>
    <property type="match status" value="1"/>
</dbReference>
<organism evidence="5 6">
    <name type="scientific">Astathelohania contejeani</name>
    <dbReference type="NCBI Taxonomy" id="164912"/>
    <lineage>
        <taxon>Eukaryota</taxon>
        <taxon>Fungi</taxon>
        <taxon>Fungi incertae sedis</taxon>
        <taxon>Microsporidia</taxon>
        <taxon>Astathelohaniidae</taxon>
        <taxon>Astathelohania</taxon>
    </lineage>
</organism>
<feature type="region of interest" description="Disordered" evidence="3">
    <location>
        <begin position="2241"/>
        <end position="2391"/>
    </location>
</feature>
<evidence type="ECO:0000259" key="4">
    <source>
        <dbReference type="SMART" id="SM00382"/>
    </source>
</evidence>
<dbReference type="InterPro" id="IPR040848">
    <property type="entry name" value="AAA_lid_7"/>
</dbReference>
<dbReference type="InterPro" id="IPR025662">
    <property type="entry name" value="Sigma_54_int_dom_ATP-bd_1"/>
</dbReference>
<feature type="compositionally biased region" description="Low complexity" evidence="3">
    <location>
        <begin position="2345"/>
        <end position="2366"/>
    </location>
</feature>
<keyword evidence="6" id="KW-1185">Reference proteome</keyword>
<evidence type="ECO:0000313" key="5">
    <source>
        <dbReference type="EMBL" id="KAF7683284.1"/>
    </source>
</evidence>
<keyword evidence="2" id="KW-0067">ATP-binding</keyword>
<feature type="domain" description="AAA+ ATPase" evidence="4">
    <location>
        <begin position="891"/>
        <end position="1039"/>
    </location>
</feature>
<evidence type="ECO:0000256" key="2">
    <source>
        <dbReference type="ARBA" id="ARBA00022840"/>
    </source>
</evidence>
<dbReference type="Proteomes" id="UP001516464">
    <property type="component" value="Unassembled WGS sequence"/>
</dbReference>
<sequence length="2702" mass="312137">MENKRIKRNMSIPFPNKYTHELNDMLRLEMVIGLYGTLGKTHFLQQYCDQIGQFLIKIDAREITEAKSLIGTYIIEEGDIVYKTGLLANAMKEGRWLLIKRIDQNPTLLSFVKPVIETRKIDGVNDTHPNFKIFFTTKETFHHRLVHFIGPFFFELETVLDYFFRQHKSTISNIIEKTGLLKPNQEIDRPTMLSLTRLKRRLDYGNVLKSDNLCHKERIVIFNAISNIFLSPLLLNERVQKEREIRELLYLSENDILRNANWGVIPGYALTTPIEYVVEDLCSNITHFEPTLLIGETGTGKTTIVEYLNKNAFELFKRTPKYKAINLSSDSDIADLIGCYQSVDIKKMIEENFPGINLKTNKKEKIIEEIKKYNGNSKIKENFIKIINQKTTFIYNEGVLVKAIKEGHWLLLDEINLAPEETLQFIDSVLASKSITVYERGEFRPIEFHPDFMLFACMNPSGDFGKKNYKGENFSKIYFSDFNDSLKDIKKVVSSYINDSDNISQLYYEIKSGIKNKDLVGHGMKPLITGRTLVRLLRMNTKVPLFDCFNLFVLSQLNLDSRSKAKDIYKKYYTIPIIKPFKTEIDLDYVITPRLGLHLKNIKLAIKNNIPVLLEGDTSTGKTSLISYLAKKFKKKLIRINNHEHTESGDYVGNYITTPEGVVFKEGPLITAMRMGNWVLLDELNLAPSDVLEVLNRLLDDNKELFIMETQEKVKAHPDFRLFGAQNQSRGKYGGRKGLSEAFRNRFVEIFFEVLPDSEIGEILALRSKLPNTFCRKMMSVYSELRLQRSIKCLMTLRDLFKWGGRCPTDFEELCVYGLMIVYEKQREKKDREFVLGVFGRVFTNISNILETYHNWCDKTWKTLLSSFSYNIVLTPSVKRMLVLLYQAWFNHEPVLLVGETGTGKTKICEILSSIFKLKLITLSMHSSIESNDFIGQFIINQGEIQWKDGPLTMALTQGNAFLIDEINLAEDSVLERLNSVFEDSRTLFITETGVDITAHDSFRVAATMNPGNDFGKRELSDALRNRFTEIYVVFEEYEMIFNGIVDQRVKCEVIREDLKSYYKEHPIYSLRKMELVIEYINYRCNNTITDSIDSICTNIICQAYQIIRPVKQTMTYYEDESYFGVSPHLLPNKFKVNYNFNTPTALINLSNISRVLGLERGIMLEGEPGVGKTSIVLALAKKMGIPVIRINLSDQTELSDLVGSYLPTPKGICFVESQFVCVLRNGGWIILDEVNLCTQSVIEGLNSVLDYRKRLIHPEGIVEVNNKTRIFATMNPPKDGNGRKGLPRSFLDRFVRIRMEEYSSEDIKLIINDEINESIIKNKGLRECIRVKELGMNYVLQEPVEYKIEGGILTVGGASLEGNDVNMNNFVFIHSQLQQIETFIQCINKAVPVILSGAIGKDSLIKFVSSFINLEMVKINCHKEMDISDLLGQYHKKGVDTFYWEDSSLVKAVEKGALIVLEEAHLVEKSIFDRLNPLFERERSLNVYERGMDSVVEVHPRTRFVIITDVDGVLSPALLDRCVKIRLSNKINYMDLWKIYNTSNTNIQNVCTGSNKSLNAFSNINMSETYTISMVDLRKWVLLQKAPSYLNLPLNGIYNCINENDINSMLNKIFKIEELNEAETKILSLFDSKWMEFYEKLNRASEIINWEEILNEKDKVIKTVSVLKLLIKGGWHSIEEMKVEFIKEIEGACVGDLPNLLERAKYIMLLESTVSYLENIEFNSDFYEFIKKCQSLGIDVRNLSSLRIKIQRIKIAKQIRNKIYNLYKYGHVCDLEEDRNEYNKLSLKKDKWEERDFMNLYSQLLQHNQRLEIMRLINEYKHGEFDDLLYYILLDNYVPLYPDLSQGYKLILKEDKNIISRENINIINEYKGNEFYKAIYQIYYGRSINKKDIIKEWILINNMNNDMTNDIIIDNAILNDIINEQLMYYSARFDSYIHILHDKPLSIKKESLINKEFVSINNNLIRDVILEGVLIDRKIDYKSFIYLLRGDIIMKELEEYILGGKTIEFIERLDFIEEYVRHNINNNHSLLYNMSLQYKSFGIQTKFVTLLKSSLKKYKKIKSMLGIESIDNLYRIYKKIKSELEKYINGYIVNMLGNVIINPISWDGVIGNIYPLSHTRTILEKIFNSLGRYTPEDRVRLLEDDRINFSNILDSMEREVNERYDNVVELYYSRMPNDIYSEDEILIAKIINYWDRISYTRLIGLAVYEGDKVFIYLLYKMMEGTKKYEDNKEEEIFGGEENVGNDISNGDMSNNSMSDEMSDNNMGFDSNHEDDISFDNEGSISTVEDSGSDINIEEDSIEEDMDDNNNMEDTNNIADNNVSDDNSMEDDISDNDISGDDNSSDNNSIEDNLSDDNSMGDNISDGMDDDINNMDDNKDININNTDMNDNMNTDRDDLHCNEYNQGEQSINTEQTCNIADNNYNSLVQGNNQDTVLAEGEGDELVSMDNNLGVLSYDGILKLGVGINLDLNALFDGIQIESARLAMQLRTILEPNRVCKYGGEYKSGKKLNLRRLVAYIASEYRRDRIWQRRIRRAKPNYIIRIFIDNSKSMFNISLIEALFRTLKLITEALGTLGLEYELYSFGSGVQRYEDVRELLKGLCFDSPTTSIDWISEFSDGINIVITDGIFQGMSIWQPNSLVLILDRCGVKQLSRVVVEDGNVIVGRYLDGLGIRYCVIEEADEVEEYFVMGLKELIKEIIN</sequence>
<feature type="domain" description="AAA+ ATPase" evidence="4">
    <location>
        <begin position="287"/>
        <end position="454"/>
    </location>
</feature>
<feature type="compositionally biased region" description="Low complexity" evidence="3">
    <location>
        <begin position="2245"/>
        <end position="2268"/>
    </location>
</feature>
<dbReference type="SMART" id="SM00382">
    <property type="entry name" value="AAA"/>
    <property type="match status" value="4"/>
</dbReference>
<feature type="domain" description="AAA+ ATPase" evidence="4">
    <location>
        <begin position="608"/>
        <end position="757"/>
    </location>
</feature>
<name>A0ABQ7HYT4_9MICR</name>
<feature type="compositionally biased region" description="Acidic residues" evidence="3">
    <location>
        <begin position="2296"/>
        <end position="2311"/>
    </location>
</feature>
<evidence type="ECO:0000256" key="1">
    <source>
        <dbReference type="ARBA" id="ARBA00022741"/>
    </source>
</evidence>
<dbReference type="InterPro" id="IPR003593">
    <property type="entry name" value="AAA+_ATPase"/>
</dbReference>
<gene>
    <name evidence="5" type="primary">MDN1</name>
    <name evidence="5" type="ORF">TCON_1499</name>
</gene>
<evidence type="ECO:0000256" key="3">
    <source>
        <dbReference type="SAM" id="MobiDB-lite"/>
    </source>
</evidence>
<feature type="compositionally biased region" description="Low complexity" evidence="3">
    <location>
        <begin position="2381"/>
        <end position="2391"/>
    </location>
</feature>
<dbReference type="Gene3D" id="3.40.50.300">
    <property type="entry name" value="P-loop containing nucleotide triphosphate hydrolases"/>
    <property type="match status" value="5"/>
</dbReference>
<dbReference type="PANTHER" id="PTHR48103">
    <property type="entry name" value="MIDASIN-RELATED"/>
    <property type="match status" value="1"/>
</dbReference>
<dbReference type="InterPro" id="IPR027417">
    <property type="entry name" value="P-loop_NTPase"/>
</dbReference>
<dbReference type="InterPro" id="IPR011704">
    <property type="entry name" value="ATPase_dyneun-rel_AAA"/>
</dbReference>
<dbReference type="PROSITE" id="PS00675">
    <property type="entry name" value="SIGMA54_INTERACT_1"/>
    <property type="match status" value="1"/>
</dbReference>
<protein>
    <submittedName>
        <fullName evidence="5">Midasin</fullName>
    </submittedName>
</protein>
<reference evidence="5 6" key="1">
    <citation type="submission" date="2019-01" db="EMBL/GenBank/DDBJ databases">
        <title>Genomes sequencing and comparative genomics of infectious freshwater microsporidia, Cucumispora dikerogammari and Thelohania contejeani.</title>
        <authorList>
            <person name="Cormier A."/>
            <person name="Giraud I."/>
            <person name="Wattier R."/>
            <person name="Teixeira M."/>
            <person name="Grandjean F."/>
            <person name="Rigaud T."/>
            <person name="Cordaux R."/>
        </authorList>
    </citation>
    <scope>NUCLEOTIDE SEQUENCE [LARGE SCALE GENOMIC DNA]</scope>
    <source>
        <strain evidence="5">T1</strain>
        <tissue evidence="5">Spores</tissue>
    </source>
</reference>
<feature type="compositionally biased region" description="Acidic residues" evidence="3">
    <location>
        <begin position="2327"/>
        <end position="2344"/>
    </location>
</feature>
<dbReference type="SUPFAM" id="SSF52540">
    <property type="entry name" value="P-loop containing nucleoside triphosphate hydrolases"/>
    <property type="match status" value="5"/>
</dbReference>
<feature type="domain" description="AAA+ ATPase" evidence="4">
    <location>
        <begin position="1159"/>
        <end position="1306"/>
    </location>
</feature>
<evidence type="ECO:0000313" key="6">
    <source>
        <dbReference type="Proteomes" id="UP001516464"/>
    </source>
</evidence>
<comment type="caution">
    <text evidence="5">The sequence shown here is derived from an EMBL/GenBank/DDBJ whole genome shotgun (WGS) entry which is preliminary data.</text>
</comment>
<dbReference type="CDD" id="cd00009">
    <property type="entry name" value="AAA"/>
    <property type="match status" value="2"/>
</dbReference>
<proteinExistence type="predicted"/>
<dbReference type="InterPro" id="IPR041190">
    <property type="entry name" value="Midasin_AAA_lid_5"/>
</dbReference>
<dbReference type="Pfam" id="PF17865">
    <property type="entry name" value="AAA_lid_5"/>
    <property type="match status" value="1"/>
</dbReference>
<feature type="compositionally biased region" description="Low complexity" evidence="3">
    <location>
        <begin position="2312"/>
        <end position="2322"/>
    </location>
</feature>
<dbReference type="EMBL" id="SBIQ01000104">
    <property type="protein sequence ID" value="KAF7683284.1"/>
    <property type="molecule type" value="Genomic_DNA"/>
</dbReference>